<reference evidence="1 2" key="1">
    <citation type="journal article" date="2014" name="Proc. Natl. Acad. Sci. U.S.A.">
        <title>Functional type 2 photosynthetic reaction centers found in the rare bacterial phylum Gemmatimonadetes.</title>
        <authorList>
            <person name="Zeng Y."/>
            <person name="Feng F."/>
            <person name="Medova H."/>
            <person name="Dean J."/>
            <person name="Koblizek M."/>
        </authorList>
    </citation>
    <scope>NUCLEOTIDE SEQUENCE [LARGE SCALE GENOMIC DNA]</scope>
    <source>
        <strain evidence="1 2">AP64</strain>
    </source>
</reference>
<evidence type="ECO:0000313" key="1">
    <source>
        <dbReference type="EMBL" id="AMW06368.1"/>
    </source>
</evidence>
<sequence length="183" mass="20674">MEYIPGLYSVTLGDDTPPPISVPEQRRALEAWIATLDSLTLPTECKGELIDFRFGDQRYHFVLHAEVGTPEVREADPYTYVCTFPDGSRVQLFSRLLESTFTLFMPPSSGQHFRLDVLSVPMGVTLDQHATLPRYVAFVRGLLNEHRDFDVYIQTSSAEHREQLVASIATLSRVGDERSLNGR</sequence>
<accession>A0A143BMW9</accession>
<protein>
    <submittedName>
        <fullName evidence="1">Uncharacterized protein</fullName>
    </submittedName>
</protein>
<gene>
    <name evidence="1" type="ORF">GEMMAAP_19410</name>
</gene>
<proteinExistence type="predicted"/>
<dbReference type="KEGG" id="gph:GEMMAAP_19410"/>
<name>A0A143BMW9_9BACT</name>
<evidence type="ECO:0000313" key="2">
    <source>
        <dbReference type="Proteomes" id="UP000076404"/>
    </source>
</evidence>
<dbReference type="STRING" id="1379270.GEMMAAP_19410"/>
<keyword evidence="2" id="KW-1185">Reference proteome</keyword>
<dbReference type="Proteomes" id="UP000076404">
    <property type="component" value="Chromosome"/>
</dbReference>
<dbReference type="AlphaFoldDB" id="A0A143BMW9"/>
<dbReference type="EMBL" id="CP011454">
    <property type="protein sequence ID" value="AMW06368.1"/>
    <property type="molecule type" value="Genomic_DNA"/>
</dbReference>
<organism evidence="1 2">
    <name type="scientific">Gemmatimonas phototrophica</name>
    <dbReference type="NCBI Taxonomy" id="1379270"/>
    <lineage>
        <taxon>Bacteria</taxon>
        <taxon>Pseudomonadati</taxon>
        <taxon>Gemmatimonadota</taxon>
        <taxon>Gemmatimonadia</taxon>
        <taxon>Gemmatimonadales</taxon>
        <taxon>Gemmatimonadaceae</taxon>
        <taxon>Gemmatimonas</taxon>
    </lineage>
</organism>
<reference evidence="1 2" key="2">
    <citation type="journal article" date="2016" name="Environ. Microbiol. Rep.">
        <title>Metagenomic evidence for the presence of phototrophic Gemmatimonadetes bacteria in diverse environments.</title>
        <authorList>
            <person name="Zeng Y."/>
            <person name="Baumbach J."/>
            <person name="Barbosa E.G."/>
            <person name="Azevedo V."/>
            <person name="Zhang C."/>
            <person name="Koblizek M."/>
        </authorList>
    </citation>
    <scope>NUCLEOTIDE SEQUENCE [LARGE SCALE GENOMIC DNA]</scope>
    <source>
        <strain evidence="1 2">AP64</strain>
    </source>
</reference>